<keyword evidence="8" id="KW-1185">Reference proteome</keyword>
<keyword evidence="3" id="KW-0863">Zinc-finger</keyword>
<dbReference type="OrthoDB" id="6348615at2759"/>
<dbReference type="PANTHER" id="PTHR24379">
    <property type="entry name" value="KRAB AND ZINC FINGER DOMAIN-CONTAINING"/>
    <property type="match status" value="1"/>
</dbReference>
<dbReference type="Pfam" id="PF00096">
    <property type="entry name" value="zf-C2H2"/>
    <property type="match status" value="2"/>
</dbReference>
<keyword evidence="1" id="KW-0479">Metal-binding</keyword>
<evidence type="ECO:0000256" key="4">
    <source>
        <dbReference type="ARBA" id="ARBA00022833"/>
    </source>
</evidence>
<dbReference type="Gene3D" id="3.30.160.60">
    <property type="entry name" value="Classic Zinc Finger"/>
    <property type="match status" value="4"/>
</dbReference>
<evidence type="ECO:0000313" key="8">
    <source>
        <dbReference type="Proteomes" id="UP000675881"/>
    </source>
</evidence>
<feature type="coiled-coil region" evidence="5">
    <location>
        <begin position="535"/>
        <end position="583"/>
    </location>
</feature>
<feature type="domain" description="C2H2-type" evidence="6">
    <location>
        <begin position="394"/>
        <end position="422"/>
    </location>
</feature>
<keyword evidence="2" id="KW-0677">Repeat</keyword>
<dbReference type="InterPro" id="IPR013087">
    <property type="entry name" value="Znf_C2H2_type"/>
</dbReference>
<evidence type="ECO:0000256" key="1">
    <source>
        <dbReference type="ARBA" id="ARBA00022723"/>
    </source>
</evidence>
<feature type="domain" description="C2H2-type" evidence="6">
    <location>
        <begin position="425"/>
        <end position="453"/>
    </location>
</feature>
<keyword evidence="4" id="KW-0862">Zinc</keyword>
<reference evidence="7" key="1">
    <citation type="submission" date="2021-02" db="EMBL/GenBank/DDBJ databases">
        <authorList>
            <person name="Bekaert M."/>
        </authorList>
    </citation>
    <scope>NUCLEOTIDE SEQUENCE</scope>
    <source>
        <strain evidence="7">IoA-00</strain>
    </source>
</reference>
<evidence type="ECO:0000313" key="7">
    <source>
        <dbReference type="EMBL" id="CAF2781180.1"/>
    </source>
</evidence>
<dbReference type="SUPFAM" id="SSF57667">
    <property type="entry name" value="beta-beta-alpha zinc fingers"/>
    <property type="match status" value="4"/>
</dbReference>
<keyword evidence="5" id="KW-0175">Coiled coil</keyword>
<dbReference type="EMBL" id="HG994580">
    <property type="protein sequence ID" value="CAF2781180.1"/>
    <property type="molecule type" value="Genomic_DNA"/>
</dbReference>
<organism evidence="7 8">
    <name type="scientific">Lepeophtheirus salmonis</name>
    <name type="common">Salmon louse</name>
    <name type="synonym">Caligus salmonis</name>
    <dbReference type="NCBI Taxonomy" id="72036"/>
    <lineage>
        <taxon>Eukaryota</taxon>
        <taxon>Metazoa</taxon>
        <taxon>Ecdysozoa</taxon>
        <taxon>Arthropoda</taxon>
        <taxon>Crustacea</taxon>
        <taxon>Multicrustacea</taxon>
        <taxon>Hexanauplia</taxon>
        <taxon>Copepoda</taxon>
        <taxon>Siphonostomatoida</taxon>
        <taxon>Caligidae</taxon>
        <taxon>Lepeophtheirus</taxon>
    </lineage>
</organism>
<sequence length="700" mass="80913">MPICISLPKGTSFTEMKHFLRILYSKMCYSDHLSSELLEIPPGLVSALSIDIVIASLNQSHLSASVDIQGFIPRLGRFICPFECGELFKSQFTLNVHLKNHHQPSSFMCEECGAEKESSGSLKLHQDMIHKEQQCKECSIILSGRHALKKHVDILHSQRVQCTHCTKDFMSKKYLLKIFAHSSILKHHLDYCRPRIEIESCPLCGKGFKFEYLLRRHLMTVHEGSMDGPLPQFECELCFQLFGNDALLLRHKEKIHTPDEDLSVICKQCNTKFPNIENYEDHVVVNHGERPYTCGECSVTLKTHDPPSNCICFLNTSLAHTLFATFVEKRFNSLISYRSHRLNVHSIDPKIIKIKIICHICQKQFRNEHDLHIHFKSCSSMAVTPLKRSNTDKYPCQFCGRGFMLYSQLHSHLRMRHSVKRRKHLKCHYCEQTFAHSSILHLHLKSNHTHKRLTSCNNTTCSFVSLNRRSLIEHHASKHSIGIAYNRKKIFICSICEKALSSEALRRIHMGQFHLKNDEVTRSEFNLPDVSFSLLQEIKMDMNQNKNAMKSLLQTQSIDESQVKFGQENIGELKNQMKQALKEEYDEFKSGIRPSIAYKIYPWRRYLNKVFESEVPDYRMKSSVEKSLPPFDPIAAMITVYHDPDKIHKPPLKLSEEKTPYFPLMNCNPGKMCARRGDGYALDWPLTDSRCGPSIYNKRG</sequence>
<dbReference type="Proteomes" id="UP000675881">
    <property type="component" value="Chromosome 1"/>
</dbReference>
<dbReference type="AlphaFoldDB" id="A0A7R8CH15"/>
<proteinExistence type="predicted"/>
<name>A0A7R8CH15_LEPSM</name>
<dbReference type="InterPro" id="IPR036236">
    <property type="entry name" value="Znf_C2H2_sf"/>
</dbReference>
<dbReference type="PANTHER" id="PTHR24379:SF121">
    <property type="entry name" value="C2H2-TYPE DOMAIN-CONTAINING PROTEIN"/>
    <property type="match status" value="1"/>
</dbReference>
<gene>
    <name evidence="7" type="ORF">LSAA_668</name>
</gene>
<dbReference type="SMART" id="SM00355">
    <property type="entry name" value="ZnF_C2H2"/>
    <property type="match status" value="12"/>
</dbReference>
<evidence type="ECO:0000256" key="2">
    <source>
        <dbReference type="ARBA" id="ARBA00022737"/>
    </source>
</evidence>
<feature type="domain" description="C2H2-type" evidence="6">
    <location>
        <begin position="199"/>
        <end position="227"/>
    </location>
</feature>
<dbReference type="GO" id="GO:0008270">
    <property type="term" value="F:zinc ion binding"/>
    <property type="evidence" value="ECO:0007669"/>
    <property type="project" value="UniProtKB-KW"/>
</dbReference>
<dbReference type="PROSITE" id="PS50157">
    <property type="entry name" value="ZINC_FINGER_C2H2_2"/>
    <property type="match status" value="7"/>
</dbReference>
<accession>A0A7R8CH15</accession>
<evidence type="ECO:0000259" key="6">
    <source>
        <dbReference type="PROSITE" id="PS50157"/>
    </source>
</evidence>
<feature type="domain" description="C2H2-type" evidence="6">
    <location>
        <begin position="233"/>
        <end position="261"/>
    </location>
</feature>
<dbReference type="PROSITE" id="PS00028">
    <property type="entry name" value="ZINC_FINGER_C2H2_1"/>
    <property type="match status" value="8"/>
</dbReference>
<feature type="domain" description="C2H2-type" evidence="6">
    <location>
        <begin position="107"/>
        <end position="135"/>
    </location>
</feature>
<feature type="domain" description="C2H2-type" evidence="6">
    <location>
        <begin position="264"/>
        <end position="291"/>
    </location>
</feature>
<evidence type="ECO:0000256" key="3">
    <source>
        <dbReference type="ARBA" id="ARBA00022771"/>
    </source>
</evidence>
<feature type="domain" description="C2H2-type" evidence="6">
    <location>
        <begin position="78"/>
        <end position="106"/>
    </location>
</feature>
<evidence type="ECO:0000256" key="5">
    <source>
        <dbReference type="SAM" id="Coils"/>
    </source>
</evidence>
<protein>
    <submittedName>
        <fullName evidence="7">KRAB</fullName>
    </submittedName>
</protein>